<keyword evidence="5 7" id="KW-0472">Membrane</keyword>
<dbReference type="GO" id="GO:0051146">
    <property type="term" value="P:striated muscle cell differentiation"/>
    <property type="evidence" value="ECO:0007669"/>
    <property type="project" value="TreeGrafter"/>
</dbReference>
<dbReference type="Proteomes" id="UP000198287">
    <property type="component" value="Unassembled WGS sequence"/>
</dbReference>
<protein>
    <submittedName>
        <fullName evidence="9">Blood vessel epicardial substance</fullName>
    </submittedName>
</protein>
<evidence type="ECO:0000256" key="4">
    <source>
        <dbReference type="ARBA" id="ARBA00022989"/>
    </source>
</evidence>
<dbReference type="GO" id="GO:0030552">
    <property type="term" value="F:cAMP binding"/>
    <property type="evidence" value="ECO:0007669"/>
    <property type="project" value="TreeGrafter"/>
</dbReference>
<dbReference type="GO" id="GO:0042391">
    <property type="term" value="P:regulation of membrane potential"/>
    <property type="evidence" value="ECO:0007669"/>
    <property type="project" value="TreeGrafter"/>
</dbReference>
<feature type="transmembrane region" description="Helical" evidence="7">
    <location>
        <begin position="99"/>
        <end position="123"/>
    </location>
</feature>
<organism evidence="9 10">
    <name type="scientific">Folsomia candida</name>
    <name type="common">Springtail</name>
    <dbReference type="NCBI Taxonomy" id="158441"/>
    <lineage>
        <taxon>Eukaryota</taxon>
        <taxon>Metazoa</taxon>
        <taxon>Ecdysozoa</taxon>
        <taxon>Arthropoda</taxon>
        <taxon>Hexapoda</taxon>
        <taxon>Collembola</taxon>
        <taxon>Entomobryomorpha</taxon>
        <taxon>Isotomoidea</taxon>
        <taxon>Isotomidae</taxon>
        <taxon>Proisotominae</taxon>
        <taxon>Folsomia</taxon>
    </lineage>
</organism>
<dbReference type="Pfam" id="PF04831">
    <property type="entry name" value="POPDC1-3"/>
    <property type="match status" value="1"/>
</dbReference>
<comment type="subcellular location">
    <subcellularLocation>
        <location evidence="1">Membrane</location>
        <topology evidence="1">Multi-pass membrane protein</topology>
    </subcellularLocation>
</comment>
<evidence type="ECO:0000256" key="5">
    <source>
        <dbReference type="ARBA" id="ARBA00023136"/>
    </source>
</evidence>
<keyword evidence="10" id="KW-1185">Reference proteome</keyword>
<keyword evidence="3 7" id="KW-0812">Transmembrane</keyword>
<name>A0A226D9Q0_FOLCA</name>
<evidence type="ECO:0000256" key="3">
    <source>
        <dbReference type="ARBA" id="ARBA00022692"/>
    </source>
</evidence>
<feature type="transmembrane region" description="Helical" evidence="7">
    <location>
        <begin position="73"/>
        <end position="93"/>
    </location>
</feature>
<accession>A0A226D9Q0</accession>
<dbReference type="PANTHER" id="PTHR12101">
    <property type="entry name" value="POPEYE DOMAIN CONTAINING PROTEIN"/>
    <property type="match status" value="1"/>
</dbReference>
<evidence type="ECO:0000256" key="1">
    <source>
        <dbReference type="ARBA" id="ARBA00004141"/>
    </source>
</evidence>
<evidence type="ECO:0000256" key="7">
    <source>
        <dbReference type="SAM" id="Phobius"/>
    </source>
</evidence>
<gene>
    <name evidence="9" type="ORF">Fcan01_23487</name>
</gene>
<dbReference type="InterPro" id="IPR055272">
    <property type="entry name" value="POPDC1-3_dom"/>
</dbReference>
<feature type="region of interest" description="Disordered" evidence="6">
    <location>
        <begin position="298"/>
        <end position="338"/>
    </location>
</feature>
<comment type="caution">
    <text evidence="9">The sequence shown here is derived from an EMBL/GenBank/DDBJ whole genome shotgun (WGS) entry which is preliminary data.</text>
</comment>
<feature type="transmembrane region" description="Helical" evidence="7">
    <location>
        <begin position="49"/>
        <end position="66"/>
    </location>
</feature>
<dbReference type="PANTHER" id="PTHR12101:SF1">
    <property type="entry name" value="BVES"/>
    <property type="match status" value="1"/>
</dbReference>
<dbReference type="GO" id="GO:0007507">
    <property type="term" value="P:heart development"/>
    <property type="evidence" value="ECO:0007669"/>
    <property type="project" value="TreeGrafter"/>
</dbReference>
<reference evidence="9 10" key="1">
    <citation type="submission" date="2015-12" db="EMBL/GenBank/DDBJ databases">
        <title>The genome of Folsomia candida.</title>
        <authorList>
            <person name="Faddeeva A."/>
            <person name="Derks M.F."/>
            <person name="Anvar Y."/>
            <person name="Smit S."/>
            <person name="Van Straalen N."/>
            <person name="Roelofs D."/>
        </authorList>
    </citation>
    <scope>NUCLEOTIDE SEQUENCE [LARGE SCALE GENOMIC DNA]</scope>
    <source>
        <strain evidence="9 10">VU population</strain>
        <tissue evidence="9">Whole body</tissue>
    </source>
</reference>
<proteinExistence type="inferred from homology"/>
<dbReference type="STRING" id="158441.A0A226D9Q0"/>
<dbReference type="InterPro" id="IPR018490">
    <property type="entry name" value="cNMP-bd_dom_sf"/>
</dbReference>
<dbReference type="AlphaFoldDB" id="A0A226D9Q0"/>
<evidence type="ECO:0000313" key="10">
    <source>
        <dbReference type="Proteomes" id="UP000198287"/>
    </source>
</evidence>
<evidence type="ECO:0000256" key="2">
    <source>
        <dbReference type="ARBA" id="ARBA00007146"/>
    </source>
</evidence>
<keyword evidence="4 7" id="KW-1133">Transmembrane helix</keyword>
<dbReference type="SUPFAM" id="SSF51206">
    <property type="entry name" value="cAMP-binding domain-like"/>
    <property type="match status" value="1"/>
</dbReference>
<feature type="domain" description="POPDC1-3" evidence="8">
    <location>
        <begin position="143"/>
        <end position="295"/>
    </location>
</feature>
<dbReference type="GO" id="GO:0042383">
    <property type="term" value="C:sarcolemma"/>
    <property type="evidence" value="ECO:0007669"/>
    <property type="project" value="TreeGrafter"/>
</dbReference>
<sequence>MDYPDYQEPHPSPHHHGNISLITSLFPTPIFPPPPLFYPHGNQTFLQNIYFQTSQFSLFLFFLIFSMTTRKRYFLKFLALVYSGGNVIWGYFTMGGLDFVGWGVAVGVVVLGGVVCGGCGAGGEEGEGKWGGKKKFWGRSREEEDIEKVYTTLFSPLHMTRSQFGQILSCRRKELRVLKPGEQYCSEKITRVDSLALLLSGRLLVTQSGRSLHMIHANQFVDSPEYFGVTTDDLFQVSITAVEESRLLVWHRDKLRLVIGGDLKGGNKLGGEFLREMFDHVIGRDVVRKLVQVSDETNCDLKKSPPPETAPLVDEEEKEAAPQLLEEEEEEEEEERILESWTLGKIAEEETVV</sequence>
<dbReference type="EMBL" id="LNIX01000028">
    <property type="protein sequence ID" value="OXA41873.1"/>
    <property type="molecule type" value="Genomic_DNA"/>
</dbReference>
<evidence type="ECO:0000313" key="9">
    <source>
        <dbReference type="EMBL" id="OXA41873.1"/>
    </source>
</evidence>
<dbReference type="InterPro" id="IPR006916">
    <property type="entry name" value="POPDC1-3"/>
</dbReference>
<evidence type="ECO:0000259" key="8">
    <source>
        <dbReference type="Pfam" id="PF04831"/>
    </source>
</evidence>
<dbReference type="OrthoDB" id="425611at2759"/>
<feature type="compositionally biased region" description="Acidic residues" evidence="6">
    <location>
        <begin position="325"/>
        <end position="336"/>
    </location>
</feature>
<evidence type="ECO:0000256" key="6">
    <source>
        <dbReference type="SAM" id="MobiDB-lite"/>
    </source>
</evidence>
<comment type="similarity">
    <text evidence="2">Belongs to the popeye family.</text>
</comment>